<dbReference type="InterPro" id="IPR032675">
    <property type="entry name" value="LRR_dom_sf"/>
</dbReference>
<organism evidence="19 20">
    <name type="scientific">Vicia faba</name>
    <name type="common">Broad bean</name>
    <name type="synonym">Faba vulgaris</name>
    <dbReference type="NCBI Taxonomy" id="3906"/>
    <lineage>
        <taxon>Eukaryota</taxon>
        <taxon>Viridiplantae</taxon>
        <taxon>Streptophyta</taxon>
        <taxon>Embryophyta</taxon>
        <taxon>Tracheophyta</taxon>
        <taxon>Spermatophyta</taxon>
        <taxon>Magnoliopsida</taxon>
        <taxon>eudicotyledons</taxon>
        <taxon>Gunneridae</taxon>
        <taxon>Pentapetalae</taxon>
        <taxon>rosids</taxon>
        <taxon>fabids</taxon>
        <taxon>Fabales</taxon>
        <taxon>Fabaceae</taxon>
        <taxon>Papilionoideae</taxon>
        <taxon>50 kb inversion clade</taxon>
        <taxon>NPAAA clade</taxon>
        <taxon>Hologalegina</taxon>
        <taxon>IRL clade</taxon>
        <taxon>Fabeae</taxon>
        <taxon>Vicia</taxon>
    </lineage>
</organism>
<comment type="subcellular location">
    <subcellularLocation>
        <location evidence="1">Membrane</location>
        <topology evidence="1">Single-pass type I membrane protein</topology>
    </subcellularLocation>
</comment>
<keyword evidence="4" id="KW-0433">Leucine-rich repeat</keyword>
<dbReference type="EC" id="2.7.11.1" evidence="2"/>
<evidence type="ECO:0000256" key="1">
    <source>
        <dbReference type="ARBA" id="ARBA00004479"/>
    </source>
</evidence>
<evidence type="ECO:0000256" key="14">
    <source>
        <dbReference type="ARBA" id="ARBA00047899"/>
    </source>
</evidence>
<dbReference type="InterPro" id="IPR011009">
    <property type="entry name" value="Kinase-like_dom_sf"/>
</dbReference>
<dbReference type="InterPro" id="IPR051824">
    <property type="entry name" value="LRR_Rcpt-Like_S/T_Kinase"/>
</dbReference>
<evidence type="ECO:0000256" key="12">
    <source>
        <dbReference type="ARBA" id="ARBA00023170"/>
    </source>
</evidence>
<keyword evidence="7" id="KW-0732">Signal</keyword>
<evidence type="ECO:0000256" key="8">
    <source>
        <dbReference type="ARBA" id="ARBA00022737"/>
    </source>
</evidence>
<keyword evidence="13" id="KW-0325">Glycoprotein</keyword>
<keyword evidence="8" id="KW-0677">Repeat</keyword>
<keyword evidence="9" id="KW-0418">Kinase</keyword>
<gene>
    <name evidence="19" type="ORF">VFH_I318880</name>
</gene>
<dbReference type="Gene3D" id="1.10.510.10">
    <property type="entry name" value="Transferase(Phosphotransferase) domain 1"/>
    <property type="match status" value="1"/>
</dbReference>
<dbReference type="PANTHER" id="PTHR48006:SF73">
    <property type="entry name" value="PROTEIN KINASE DOMAIN-CONTAINING PROTEIN"/>
    <property type="match status" value="1"/>
</dbReference>
<comment type="catalytic activity">
    <reaction evidence="15">
        <text>L-seryl-[protein] + ATP = O-phospho-L-seryl-[protein] + ADP + H(+)</text>
        <dbReference type="Rhea" id="RHEA:17989"/>
        <dbReference type="Rhea" id="RHEA-COMP:9863"/>
        <dbReference type="Rhea" id="RHEA-COMP:11604"/>
        <dbReference type="ChEBI" id="CHEBI:15378"/>
        <dbReference type="ChEBI" id="CHEBI:29999"/>
        <dbReference type="ChEBI" id="CHEBI:30616"/>
        <dbReference type="ChEBI" id="CHEBI:83421"/>
        <dbReference type="ChEBI" id="CHEBI:456216"/>
        <dbReference type="EC" id="2.7.11.1"/>
    </reaction>
</comment>
<evidence type="ECO:0000256" key="2">
    <source>
        <dbReference type="ARBA" id="ARBA00012513"/>
    </source>
</evidence>
<sequence>MKNFLFSLYFLFPIIFTIILILLTPIPSAQLTPTETKVLLQIQTLLEYPQLLHKWKNFTNFCNLSPSPSFTIICSRNHVTELTIIGNKTKPVSARFSTDSFFTVLTKLSNMKVLSLVSLGLWGPLPFKITRFKSLEVFNITSNFIYGEIPLSVSSLKNLKSLVLADNFFNGNVPNLTRLTSLEEINLSNNRFGPEFPAFLFSLPLIYSLNLASNQLTGSIFGNISCSPSLKFLDISHNFLQGKLPWCIDSNSLNRTIFYSGNCLSTRNLSDQHPSSYCKKSTVLNVKPRFERPNESKKPLGGVLIGVIGGFVGAAVLLILVFLFILRKFNAEKVSVTAFSRPNIYASKRNVPQLVRIASNGLPPYRIFRIKEIEDATDNFDSSNILGEGSQGKQYKGRLKDGSMVMVNQISLSKIIDQNLKVLPYLRHRHLVSVIGHCAINNEDHPKMKSTMFIVFEHISNMSLKIHLTDRIKSEMLKWQQRMTIIIGIARGIEFLHTGVTPGIYGNNIKIENIMLDNSLNPKVSGYSIPFPSKKGSERKHKQKNGPNHISSINSAEKEDIYQFGLILLELITGKLVTSSMEVEVLKYELERGLCEVASPNALRSAIDPLLHGTYAHESLKTAVLITINCLSKVSGDRPSIEDILWNLQYSMQVQEGRSSKAST</sequence>
<dbReference type="PROSITE" id="PS50011">
    <property type="entry name" value="PROTEIN_KINASE_DOM"/>
    <property type="match status" value="1"/>
</dbReference>
<protein>
    <recommendedName>
        <fullName evidence="2">non-specific serine/threonine protein kinase</fullName>
        <ecNumber evidence="2">2.7.11.1</ecNumber>
    </recommendedName>
</protein>
<dbReference type="GO" id="GO:0004674">
    <property type="term" value="F:protein serine/threonine kinase activity"/>
    <property type="evidence" value="ECO:0007669"/>
    <property type="project" value="UniProtKB-KW"/>
</dbReference>
<dbReference type="EMBL" id="OX451736">
    <property type="protein sequence ID" value="CAI8587834.1"/>
    <property type="molecule type" value="Genomic_DNA"/>
</dbReference>
<evidence type="ECO:0000256" key="11">
    <source>
        <dbReference type="ARBA" id="ARBA00023136"/>
    </source>
</evidence>
<dbReference type="SUPFAM" id="SSF52058">
    <property type="entry name" value="L domain-like"/>
    <property type="match status" value="1"/>
</dbReference>
<dbReference type="FunFam" id="3.80.10.10:FF:000673">
    <property type="entry name" value="Probable LRR receptor-like serine/threonine-protein kinase At2g02780"/>
    <property type="match status" value="1"/>
</dbReference>
<dbReference type="SUPFAM" id="SSF56112">
    <property type="entry name" value="Protein kinase-like (PK-like)"/>
    <property type="match status" value="1"/>
</dbReference>
<evidence type="ECO:0000256" key="7">
    <source>
        <dbReference type="ARBA" id="ARBA00022729"/>
    </source>
</evidence>
<feature type="domain" description="Protein kinase" evidence="18">
    <location>
        <begin position="380"/>
        <end position="650"/>
    </location>
</feature>
<dbReference type="AlphaFoldDB" id="A0AAV0YPN1"/>
<accession>A0AAV0YPN1</accession>
<keyword evidence="20" id="KW-1185">Reference proteome</keyword>
<keyword evidence="5" id="KW-0808">Transferase</keyword>
<proteinExistence type="predicted"/>
<dbReference type="Gene3D" id="3.30.200.20">
    <property type="entry name" value="Phosphorylase Kinase, domain 1"/>
    <property type="match status" value="1"/>
</dbReference>
<dbReference type="InterPro" id="IPR000719">
    <property type="entry name" value="Prot_kinase_dom"/>
</dbReference>
<keyword evidence="6 17" id="KW-0812">Transmembrane</keyword>
<dbReference type="FunFam" id="1.10.510.10:FF:000431">
    <property type="entry name" value="Putative inactive leucine-rich repeat receptor-like protein kinase"/>
    <property type="match status" value="1"/>
</dbReference>
<evidence type="ECO:0000256" key="10">
    <source>
        <dbReference type="ARBA" id="ARBA00022989"/>
    </source>
</evidence>
<evidence type="ECO:0000256" key="9">
    <source>
        <dbReference type="ARBA" id="ARBA00022777"/>
    </source>
</evidence>
<comment type="catalytic activity">
    <reaction evidence="14">
        <text>L-threonyl-[protein] + ATP = O-phospho-L-threonyl-[protein] + ADP + H(+)</text>
        <dbReference type="Rhea" id="RHEA:46608"/>
        <dbReference type="Rhea" id="RHEA-COMP:11060"/>
        <dbReference type="Rhea" id="RHEA-COMP:11605"/>
        <dbReference type="ChEBI" id="CHEBI:15378"/>
        <dbReference type="ChEBI" id="CHEBI:30013"/>
        <dbReference type="ChEBI" id="CHEBI:30616"/>
        <dbReference type="ChEBI" id="CHEBI:61977"/>
        <dbReference type="ChEBI" id="CHEBI:456216"/>
        <dbReference type="EC" id="2.7.11.1"/>
    </reaction>
</comment>
<evidence type="ECO:0000256" key="5">
    <source>
        <dbReference type="ARBA" id="ARBA00022679"/>
    </source>
</evidence>
<dbReference type="Pfam" id="PF00069">
    <property type="entry name" value="Pkinase"/>
    <property type="match status" value="1"/>
</dbReference>
<evidence type="ECO:0000313" key="20">
    <source>
        <dbReference type="Proteomes" id="UP001157006"/>
    </source>
</evidence>
<dbReference type="InterPro" id="IPR001611">
    <property type="entry name" value="Leu-rich_rpt"/>
</dbReference>
<evidence type="ECO:0000256" key="13">
    <source>
        <dbReference type="ARBA" id="ARBA00023180"/>
    </source>
</evidence>
<feature type="transmembrane region" description="Helical" evidence="17">
    <location>
        <begin position="300"/>
        <end position="326"/>
    </location>
</feature>
<evidence type="ECO:0000313" key="19">
    <source>
        <dbReference type="EMBL" id="CAI8587834.1"/>
    </source>
</evidence>
<evidence type="ECO:0000259" key="18">
    <source>
        <dbReference type="PROSITE" id="PS50011"/>
    </source>
</evidence>
<evidence type="ECO:0000256" key="6">
    <source>
        <dbReference type="ARBA" id="ARBA00022692"/>
    </source>
</evidence>
<evidence type="ECO:0000256" key="4">
    <source>
        <dbReference type="ARBA" id="ARBA00022614"/>
    </source>
</evidence>
<keyword evidence="11 17" id="KW-0472">Membrane</keyword>
<dbReference type="GO" id="GO:0016020">
    <property type="term" value="C:membrane"/>
    <property type="evidence" value="ECO:0007669"/>
    <property type="project" value="UniProtKB-SubCell"/>
</dbReference>
<dbReference type="PANTHER" id="PTHR48006">
    <property type="entry name" value="LEUCINE-RICH REPEAT-CONTAINING PROTEIN DDB_G0281931-RELATED"/>
    <property type="match status" value="1"/>
</dbReference>
<dbReference type="Gene3D" id="3.80.10.10">
    <property type="entry name" value="Ribonuclease Inhibitor"/>
    <property type="match status" value="1"/>
</dbReference>
<keyword evidence="12" id="KW-0675">Receptor</keyword>
<dbReference type="Pfam" id="PF00560">
    <property type="entry name" value="LRR_1"/>
    <property type="match status" value="2"/>
</dbReference>
<reference evidence="19 20" key="1">
    <citation type="submission" date="2023-01" db="EMBL/GenBank/DDBJ databases">
        <authorList>
            <person name="Kreplak J."/>
        </authorList>
    </citation>
    <scope>NUCLEOTIDE SEQUENCE [LARGE SCALE GENOMIC DNA]</scope>
</reference>
<dbReference type="GO" id="GO:0005524">
    <property type="term" value="F:ATP binding"/>
    <property type="evidence" value="ECO:0007669"/>
    <property type="project" value="InterPro"/>
</dbReference>
<evidence type="ECO:0000256" key="3">
    <source>
        <dbReference type="ARBA" id="ARBA00022527"/>
    </source>
</evidence>
<keyword evidence="10 17" id="KW-1133">Transmembrane helix</keyword>
<feature type="region of interest" description="Disordered" evidence="16">
    <location>
        <begin position="531"/>
        <end position="552"/>
    </location>
</feature>
<keyword evidence="3" id="KW-0723">Serine/threonine-protein kinase</keyword>
<evidence type="ECO:0000256" key="17">
    <source>
        <dbReference type="SAM" id="Phobius"/>
    </source>
</evidence>
<dbReference type="Proteomes" id="UP001157006">
    <property type="component" value="Chromosome 1L"/>
</dbReference>
<evidence type="ECO:0000256" key="15">
    <source>
        <dbReference type="ARBA" id="ARBA00048679"/>
    </source>
</evidence>
<name>A0AAV0YPN1_VICFA</name>
<evidence type="ECO:0000256" key="16">
    <source>
        <dbReference type="SAM" id="MobiDB-lite"/>
    </source>
</evidence>